<evidence type="ECO:0000256" key="2">
    <source>
        <dbReference type="ARBA" id="ARBA00022475"/>
    </source>
</evidence>
<dbReference type="Pfam" id="PF00482">
    <property type="entry name" value="T2SSF"/>
    <property type="match status" value="1"/>
</dbReference>
<dbReference type="RefSeq" id="WP_093371890.1">
    <property type="nucleotide sequence ID" value="NZ_FOQA01000005.1"/>
</dbReference>
<dbReference type="Proteomes" id="UP000199287">
    <property type="component" value="Unassembled WGS sequence"/>
</dbReference>
<keyword evidence="2" id="KW-1003">Cell membrane</keyword>
<evidence type="ECO:0000256" key="6">
    <source>
        <dbReference type="SAM" id="Phobius"/>
    </source>
</evidence>
<feature type="transmembrane region" description="Helical" evidence="6">
    <location>
        <begin position="6"/>
        <end position="24"/>
    </location>
</feature>
<keyword evidence="9" id="KW-1185">Reference proteome</keyword>
<protein>
    <submittedName>
        <fullName evidence="8">Tight adherence protein C</fullName>
    </submittedName>
</protein>
<accession>A0A1I3EJB0</accession>
<evidence type="ECO:0000256" key="3">
    <source>
        <dbReference type="ARBA" id="ARBA00022692"/>
    </source>
</evidence>
<dbReference type="OrthoDB" id="9810662at2"/>
<evidence type="ECO:0000313" key="9">
    <source>
        <dbReference type="Proteomes" id="UP000199287"/>
    </source>
</evidence>
<comment type="subcellular location">
    <subcellularLocation>
        <location evidence="1">Cell membrane</location>
        <topology evidence="1">Multi-pass membrane protein</topology>
    </subcellularLocation>
</comment>
<dbReference type="InterPro" id="IPR018076">
    <property type="entry name" value="T2SS_GspF_dom"/>
</dbReference>
<dbReference type="EMBL" id="FOQA01000005">
    <property type="protein sequence ID" value="SFH98801.1"/>
    <property type="molecule type" value="Genomic_DNA"/>
</dbReference>
<feature type="transmembrane region" description="Helical" evidence="6">
    <location>
        <begin position="107"/>
        <end position="124"/>
    </location>
</feature>
<dbReference type="GO" id="GO:0005886">
    <property type="term" value="C:plasma membrane"/>
    <property type="evidence" value="ECO:0007669"/>
    <property type="project" value="UniProtKB-SubCell"/>
</dbReference>
<dbReference type="AlphaFoldDB" id="A0A1I3EJB0"/>
<evidence type="ECO:0000256" key="1">
    <source>
        <dbReference type="ARBA" id="ARBA00004651"/>
    </source>
</evidence>
<feature type="domain" description="Type II secretion system protein GspF" evidence="7">
    <location>
        <begin position="167"/>
        <end position="292"/>
    </location>
</feature>
<sequence length="304" mass="34837">MEYGLVKVIGVISFLVFFFSMMKGKESRQKRFHRRMMEIKDGNRTNHQHGKDEMEKSFKERFLLPLALGIIKAVSLVTPIKESTHQELEKKLAKADIRMNPRDYRSMNIVIILGLGILFMQFASDGGQRFFYFLIGLFVGYIYRRWGLEKAITKRKDSIKGQLPETIDLLGVCVVAGLSFDQALAYIIERAEGPLIYEFSVVRREIMLGKRRKEALLAMSERCEVDEVRNLINAIIQADALGISLQNVLDTQSKTIREVYKQEMEERAGKIPIKILLPMVAFIFPVIFIILLGPAVPLMKAAFQ</sequence>
<keyword evidence="4 6" id="KW-1133">Transmembrane helix</keyword>
<organism evidence="8 9">
    <name type="scientific">Tindallia magadiensis</name>
    <dbReference type="NCBI Taxonomy" id="69895"/>
    <lineage>
        <taxon>Bacteria</taxon>
        <taxon>Bacillati</taxon>
        <taxon>Bacillota</taxon>
        <taxon>Clostridia</taxon>
        <taxon>Peptostreptococcales</taxon>
        <taxon>Tindalliaceae</taxon>
        <taxon>Tindallia</taxon>
    </lineage>
</organism>
<evidence type="ECO:0000313" key="8">
    <source>
        <dbReference type="EMBL" id="SFH98801.1"/>
    </source>
</evidence>
<gene>
    <name evidence="8" type="ORF">SAMN05192551_10521</name>
</gene>
<feature type="transmembrane region" description="Helical" evidence="6">
    <location>
        <begin position="130"/>
        <end position="146"/>
    </location>
</feature>
<proteinExistence type="predicted"/>
<evidence type="ECO:0000256" key="5">
    <source>
        <dbReference type="ARBA" id="ARBA00023136"/>
    </source>
</evidence>
<feature type="transmembrane region" description="Helical" evidence="6">
    <location>
        <begin position="275"/>
        <end position="296"/>
    </location>
</feature>
<keyword evidence="3 6" id="KW-0812">Transmembrane</keyword>
<name>A0A1I3EJB0_9FIRM</name>
<evidence type="ECO:0000256" key="4">
    <source>
        <dbReference type="ARBA" id="ARBA00022989"/>
    </source>
</evidence>
<dbReference type="PANTHER" id="PTHR35007:SF2">
    <property type="entry name" value="PILUS ASSEMBLE PROTEIN"/>
    <property type="match status" value="1"/>
</dbReference>
<evidence type="ECO:0000259" key="7">
    <source>
        <dbReference type="Pfam" id="PF00482"/>
    </source>
</evidence>
<dbReference type="PANTHER" id="PTHR35007">
    <property type="entry name" value="INTEGRAL MEMBRANE PROTEIN-RELATED"/>
    <property type="match status" value="1"/>
</dbReference>
<reference evidence="9" key="1">
    <citation type="submission" date="2016-10" db="EMBL/GenBank/DDBJ databases">
        <authorList>
            <person name="Varghese N."/>
            <person name="Submissions S."/>
        </authorList>
    </citation>
    <scope>NUCLEOTIDE SEQUENCE [LARGE SCALE GENOMIC DNA]</scope>
    <source>
        <strain evidence="9">Z-7934</strain>
    </source>
</reference>
<dbReference type="STRING" id="69895.SAMN05192551_10521"/>
<keyword evidence="5 6" id="KW-0472">Membrane</keyword>